<reference evidence="1 2" key="1">
    <citation type="submission" date="2012-02" db="EMBL/GenBank/DDBJ databases">
        <title>The Genome Sequence of Bacteroides xylanisolvens CL03T12C04.</title>
        <authorList>
            <consortium name="The Broad Institute Genome Sequencing Platform"/>
            <person name="Earl A."/>
            <person name="Ward D."/>
            <person name="Feldgarden M."/>
            <person name="Gevers D."/>
            <person name="Zitomersky N.L."/>
            <person name="Coyne M.J."/>
            <person name="Comstock L.E."/>
            <person name="Young S.K."/>
            <person name="Zeng Q."/>
            <person name="Gargeya S."/>
            <person name="Fitzgerald M."/>
            <person name="Haas B."/>
            <person name="Abouelleil A."/>
            <person name="Alvarado L."/>
            <person name="Arachchi H.M."/>
            <person name="Berlin A."/>
            <person name="Chapman S.B."/>
            <person name="Gearin G."/>
            <person name="Goldberg J."/>
            <person name="Griggs A."/>
            <person name="Gujja S."/>
            <person name="Hansen M."/>
            <person name="Heiman D."/>
            <person name="Howarth C."/>
            <person name="Larimer J."/>
            <person name="Lui A."/>
            <person name="MacDonald P.J.P."/>
            <person name="McCowen C."/>
            <person name="Montmayeur A."/>
            <person name="Murphy C."/>
            <person name="Neiman D."/>
            <person name="Pearson M."/>
            <person name="Priest M."/>
            <person name="Roberts A."/>
            <person name="Saif S."/>
            <person name="Shea T."/>
            <person name="Sisk P."/>
            <person name="Stolte C."/>
            <person name="Sykes S."/>
            <person name="Wortman J."/>
            <person name="Nusbaum C."/>
            <person name="Birren B."/>
        </authorList>
    </citation>
    <scope>NUCLEOTIDE SEQUENCE [LARGE SCALE GENOMIC DNA]</scope>
    <source>
        <strain evidence="1 2">CL03T12C04</strain>
    </source>
</reference>
<comment type="caution">
    <text evidence="1">The sequence shown here is derived from an EMBL/GenBank/DDBJ whole genome shotgun (WGS) entry which is preliminary data.</text>
</comment>
<dbReference type="AlphaFoldDB" id="I9UW31"/>
<protein>
    <submittedName>
        <fullName evidence="1">Uncharacterized protein</fullName>
    </submittedName>
</protein>
<evidence type="ECO:0000313" key="2">
    <source>
        <dbReference type="Proteomes" id="UP000003566"/>
    </source>
</evidence>
<sequence>MLAYRIVSSFYFDEKNKEKYVSEREVIKSMRIQALFLLFSYNKHNTM</sequence>
<gene>
    <name evidence="1" type="ORF">HMPREF1074_01784</name>
</gene>
<accession>I9UW31</accession>
<organism evidence="1 2">
    <name type="scientific">Bacteroides xylanisolvens CL03T12C04</name>
    <dbReference type="NCBI Taxonomy" id="997892"/>
    <lineage>
        <taxon>Bacteria</taxon>
        <taxon>Pseudomonadati</taxon>
        <taxon>Bacteroidota</taxon>
        <taxon>Bacteroidia</taxon>
        <taxon>Bacteroidales</taxon>
        <taxon>Bacteroidaceae</taxon>
        <taxon>Bacteroides</taxon>
    </lineage>
</organism>
<dbReference type="EMBL" id="AGXE01000009">
    <property type="protein sequence ID" value="EIY86883.1"/>
    <property type="molecule type" value="Genomic_DNA"/>
</dbReference>
<evidence type="ECO:0000313" key="1">
    <source>
        <dbReference type="EMBL" id="EIY86883.1"/>
    </source>
</evidence>
<dbReference type="PATRIC" id="fig|997892.3.peg.1836"/>
<dbReference type="Proteomes" id="UP000003566">
    <property type="component" value="Unassembled WGS sequence"/>
</dbReference>
<dbReference type="HOGENOM" id="CLU_3164777_0_0_10"/>
<proteinExistence type="predicted"/>
<name>I9UW31_9BACE</name>